<dbReference type="FunFam" id="3.30.930.10:FF:000035">
    <property type="entry name" value="Putative lipoyltransferase 2, mitochondrial"/>
    <property type="match status" value="1"/>
</dbReference>
<dbReference type="CDD" id="cd16444">
    <property type="entry name" value="LipB"/>
    <property type="match status" value="1"/>
</dbReference>
<evidence type="ECO:0000256" key="3">
    <source>
        <dbReference type="ARBA" id="ARBA00007907"/>
    </source>
</evidence>
<dbReference type="Gene3D" id="3.30.930.10">
    <property type="entry name" value="Bira Bifunctional Protein, Domain 2"/>
    <property type="match status" value="1"/>
</dbReference>
<dbReference type="AlphaFoldDB" id="A0A0N7ZBB7"/>
<evidence type="ECO:0000256" key="4">
    <source>
        <dbReference type="ARBA" id="ARBA00022679"/>
    </source>
</evidence>
<keyword evidence="4 6" id="KW-0808">Transferase</keyword>
<comment type="similarity">
    <text evidence="3 6">Belongs to the LipB family.</text>
</comment>
<evidence type="ECO:0000256" key="2">
    <source>
        <dbReference type="ARBA" id="ARBA00004821"/>
    </source>
</evidence>
<organism evidence="11">
    <name type="scientific">Scylla olivacea</name>
    <name type="common">Orange mud crab</name>
    <name type="synonym">Cancer olivacea</name>
    <dbReference type="NCBI Taxonomy" id="85551"/>
    <lineage>
        <taxon>Eukaryota</taxon>
        <taxon>Metazoa</taxon>
        <taxon>Ecdysozoa</taxon>
        <taxon>Arthropoda</taxon>
        <taxon>Crustacea</taxon>
        <taxon>Multicrustacea</taxon>
        <taxon>Malacostraca</taxon>
        <taxon>Eumalacostraca</taxon>
        <taxon>Eucarida</taxon>
        <taxon>Decapoda</taxon>
        <taxon>Pleocyemata</taxon>
        <taxon>Brachyura</taxon>
        <taxon>Eubrachyura</taxon>
        <taxon>Portunoidea</taxon>
        <taxon>Portunidae</taxon>
        <taxon>Portuninae</taxon>
        <taxon>Scylla</taxon>
    </lineage>
</organism>
<feature type="site" description="Lowers pKa of active site Cys" evidence="9">
    <location>
        <position position="145"/>
    </location>
</feature>
<dbReference type="PIRSF" id="PIRSF016262">
    <property type="entry name" value="LPLase"/>
    <property type="match status" value="1"/>
</dbReference>
<comment type="catalytic activity">
    <reaction evidence="6">
        <text>octanoyl-[ACP] + L-lysyl-[protein] = N(6)-octanoyl-L-lysyl-[protein] + holo-[ACP] + H(+)</text>
        <dbReference type="Rhea" id="RHEA:17665"/>
        <dbReference type="Rhea" id="RHEA-COMP:9636"/>
        <dbReference type="Rhea" id="RHEA-COMP:9685"/>
        <dbReference type="Rhea" id="RHEA-COMP:9752"/>
        <dbReference type="Rhea" id="RHEA-COMP:9928"/>
        <dbReference type="ChEBI" id="CHEBI:15378"/>
        <dbReference type="ChEBI" id="CHEBI:29969"/>
        <dbReference type="ChEBI" id="CHEBI:64479"/>
        <dbReference type="ChEBI" id="CHEBI:78463"/>
        <dbReference type="ChEBI" id="CHEBI:78809"/>
        <dbReference type="EC" id="2.3.1.181"/>
    </reaction>
</comment>
<evidence type="ECO:0000256" key="5">
    <source>
        <dbReference type="ARBA" id="ARBA00023315"/>
    </source>
</evidence>
<dbReference type="NCBIfam" id="TIGR00214">
    <property type="entry name" value="lipB"/>
    <property type="match status" value="1"/>
</dbReference>
<dbReference type="InterPro" id="IPR004143">
    <property type="entry name" value="BPL_LPL_catalytic"/>
</dbReference>
<dbReference type="PROSITE" id="PS01313">
    <property type="entry name" value="LIPB"/>
    <property type="match status" value="1"/>
</dbReference>
<dbReference type="GO" id="GO:0009249">
    <property type="term" value="P:protein lipoylation"/>
    <property type="evidence" value="ECO:0007669"/>
    <property type="project" value="InterPro"/>
</dbReference>
<proteinExistence type="inferred from homology"/>
<evidence type="ECO:0000256" key="6">
    <source>
        <dbReference type="PIRNR" id="PIRNR016262"/>
    </source>
</evidence>
<evidence type="ECO:0000259" key="10">
    <source>
        <dbReference type="PROSITE" id="PS51733"/>
    </source>
</evidence>
<keyword evidence="5 6" id="KW-0012">Acyltransferase</keyword>
<dbReference type="SUPFAM" id="SSF55681">
    <property type="entry name" value="Class II aaRS and biotin synthetases"/>
    <property type="match status" value="1"/>
</dbReference>
<keyword evidence="6" id="KW-0496">Mitochondrion</keyword>
<dbReference type="UniPathway" id="UPA00538">
    <property type="reaction ID" value="UER00592"/>
</dbReference>
<evidence type="ECO:0000256" key="8">
    <source>
        <dbReference type="PIRSR" id="PIRSR016262-2"/>
    </source>
</evidence>
<evidence type="ECO:0000256" key="7">
    <source>
        <dbReference type="PIRSR" id="PIRSR016262-1"/>
    </source>
</evidence>
<protein>
    <recommendedName>
        <fullName evidence="6">Octanoyl-[acyl-carrier-protein]:protein N-octanoyltransferase LIPT2, mitochondrial</fullName>
        <ecNumber evidence="6">2.3.1.181</ecNumber>
    </recommendedName>
</protein>
<feature type="active site" description="Acyl-thioester intermediate" evidence="7">
    <location>
        <position position="178"/>
    </location>
</feature>
<evidence type="ECO:0000313" key="11">
    <source>
        <dbReference type="EMBL" id="JAI61200.1"/>
    </source>
</evidence>
<feature type="binding site" evidence="8">
    <location>
        <begin position="82"/>
        <end position="89"/>
    </location>
    <ligand>
        <name>substrate</name>
    </ligand>
</feature>
<evidence type="ECO:0000256" key="9">
    <source>
        <dbReference type="PIRSR" id="PIRSR016262-3"/>
    </source>
</evidence>
<feature type="domain" description="BPL/LPL catalytic" evidence="10">
    <location>
        <begin position="38"/>
        <end position="217"/>
    </location>
</feature>
<reference evidence="11" key="1">
    <citation type="submission" date="2015-09" db="EMBL/GenBank/DDBJ databases">
        <title>Scylla olivacea transcriptome.</title>
        <authorList>
            <person name="Ikhwanuddin M."/>
        </authorList>
    </citation>
    <scope>NUCLEOTIDE SEQUENCE</scope>
</reference>
<dbReference type="PROSITE" id="PS51733">
    <property type="entry name" value="BPL_LPL_CATALYTIC"/>
    <property type="match status" value="1"/>
</dbReference>
<feature type="binding site" evidence="8">
    <location>
        <begin position="160"/>
        <end position="162"/>
    </location>
    <ligand>
        <name>substrate</name>
    </ligand>
</feature>
<dbReference type="InterPro" id="IPR020605">
    <property type="entry name" value="Octanoyltransferase_CS"/>
</dbReference>
<dbReference type="InterPro" id="IPR045864">
    <property type="entry name" value="aa-tRNA-synth_II/BPL/LPL"/>
</dbReference>
<comment type="function">
    <text evidence="6">Catalyzes the transfer of endogenously produced octanoic acid from octanoyl-acyl-carrier-protein onto the lipoyl domains of lipoate-dependent enzymes. Lipoyl-ACP can also act as a substrate although octanoyl-ACP is likely to be the physiological substrate.</text>
</comment>
<comment type="pathway">
    <text evidence="2 6">Protein modification; protein lipoylation via endogenous pathway; protein N(6)-(lipoyl)lysine from octanoyl-[acyl-carrier-protein]: step 1/2.</text>
</comment>
<dbReference type="Pfam" id="PF21948">
    <property type="entry name" value="LplA-B_cat"/>
    <property type="match status" value="1"/>
</dbReference>
<dbReference type="GO" id="GO:0033819">
    <property type="term" value="F:lipoyl(octanoyl) transferase activity"/>
    <property type="evidence" value="ECO:0007669"/>
    <property type="project" value="UniProtKB-EC"/>
</dbReference>
<evidence type="ECO:0000256" key="1">
    <source>
        <dbReference type="ARBA" id="ARBA00004173"/>
    </source>
</evidence>
<dbReference type="EMBL" id="GDRN01086294">
    <property type="protein sequence ID" value="JAI61200.1"/>
    <property type="molecule type" value="Transcribed_RNA"/>
</dbReference>
<dbReference type="HAMAP" id="MF_00013">
    <property type="entry name" value="LipB"/>
    <property type="match status" value="1"/>
</dbReference>
<dbReference type="EC" id="2.3.1.181" evidence="6"/>
<accession>A0A0N7ZBB7</accession>
<dbReference type="InterPro" id="IPR000544">
    <property type="entry name" value="Octanoyltransferase"/>
</dbReference>
<dbReference type="NCBIfam" id="NF010925">
    <property type="entry name" value="PRK14345.1"/>
    <property type="match status" value="1"/>
</dbReference>
<dbReference type="GO" id="GO:0005739">
    <property type="term" value="C:mitochondrion"/>
    <property type="evidence" value="ECO:0007669"/>
    <property type="project" value="UniProtKB-SubCell"/>
</dbReference>
<comment type="subcellular location">
    <subcellularLocation>
        <location evidence="1 6">Mitochondrion</location>
    </subcellularLocation>
</comment>
<feature type="binding site" evidence="8">
    <location>
        <begin position="148"/>
        <end position="150"/>
    </location>
    <ligand>
        <name>substrate</name>
    </ligand>
</feature>
<dbReference type="PANTHER" id="PTHR10993:SF7">
    <property type="entry name" value="LIPOYLTRANSFERASE 2, MITOCHONDRIAL-RELATED"/>
    <property type="match status" value="1"/>
</dbReference>
<name>A0A0N7ZBB7_SCYOL</name>
<dbReference type="PANTHER" id="PTHR10993">
    <property type="entry name" value="OCTANOYLTRANSFERASE"/>
    <property type="match status" value="1"/>
</dbReference>
<sequence length="235" mass="26442">MGSKVIYLHKLGRMPYLAAWELQKRIAMQVMNNIRCGREPGHRLLLVEHDPVYTTGLRKDDYTPEVEAELRQTGADFYRTNRGGLITFHGPGQLTAYPILHLKSFSPGIKWYVCALERTVIRTLRALGITAQTSPHTGVWVGDNKICALGLQGRHVTTHGLGLNCNTDLQWFDHIVPCGIPDKGVTSVTRELGREVTIQEVEPHFLEAFSEIFNCKVVMSQPDFDEAKCIPSHHV</sequence>